<dbReference type="InterPro" id="IPR013431">
    <property type="entry name" value="Delta_60_rpt"/>
</dbReference>
<dbReference type="EMBL" id="QLYX01000006">
    <property type="protein sequence ID" value="RAY14324.1"/>
    <property type="molecule type" value="Genomic_DNA"/>
</dbReference>
<accession>A0A365H5E2</accession>
<evidence type="ECO:0000313" key="1">
    <source>
        <dbReference type="EMBL" id="RAY14324.1"/>
    </source>
</evidence>
<dbReference type="Proteomes" id="UP000251891">
    <property type="component" value="Unassembled WGS sequence"/>
</dbReference>
<sequence length="630" mass="66632">MSAQPAQVAAAQPVNHDRLVGEVPAGSTPHVLEGSWVKAIAQVGNKIIIGGKFTKVGQSGTQYARTNLFAIDANTRKVDPNFAPQVSGEVLTVAASPDGHVLVGGWFGSINGQGPASLQKLNINTGKQVTTFKASPNNAVYDIKVVGSRAFVGGRFTKINGQTRNALASVNATNGTVQAYTNVPFTGVHNHGSTHIYKLAASPDGSKLVAIGNFNAVAGQTRRQVAMLDLGASAAALRTEWNTSQYSAACSSSAFDFYVRDVDFSPNGSFFAIVTTGGPYGTRNLCDSTARWETGATGTDLSPSWVAWTGGDTLHSVAVSSTAVYIGGHQRWANNPEGRDSSRQGAVTRVGLGALDPENGMPYSWNPGRDPKGIGAFELTLTPTGLYVGSDTDFFGPQEHYRAKLGFFQLNAGKVPPPNTTAQLPGKVYVAKTDGSLVSRVFDGTTAGPDVPAAANGWDEVRGSTLIDGNLWYAKADGNFYRRAFNGVAFGAEELVDPYTIPTWDAVHPTWKGTKPTFYGTTAATLTSMFYAQGRLYYTRSGSSSLYYRYFTPESGVLGAQEFNASNGMSWSNTGGMFVSGGKLYFVVSDGSLRRVDFTGGLPTGTPTTVSGPGTDGKDWRGRALFLAKP</sequence>
<dbReference type="Pfam" id="PF17164">
    <property type="entry name" value="DUF5122"/>
    <property type="match status" value="1"/>
</dbReference>
<reference evidence="1 2" key="1">
    <citation type="submission" date="2018-06" db="EMBL/GenBank/DDBJ databases">
        <title>Actinomadura craniellae sp. nov. isolated from marine sponge Craniella sp.</title>
        <authorList>
            <person name="Li L."/>
            <person name="Xu Q.H."/>
            <person name="Lin H.W."/>
            <person name="Lu Y.H."/>
        </authorList>
    </citation>
    <scope>NUCLEOTIDE SEQUENCE [LARGE SCALE GENOMIC DNA]</scope>
    <source>
        <strain evidence="1 2">LHW63021</strain>
    </source>
</reference>
<proteinExistence type="predicted"/>
<comment type="caution">
    <text evidence="1">The sequence shown here is derived from an EMBL/GenBank/DDBJ whole genome shotgun (WGS) entry which is preliminary data.</text>
</comment>
<name>A0A365H5E2_9ACTN</name>
<dbReference type="Gene3D" id="2.130.10.10">
    <property type="entry name" value="YVTN repeat-like/Quinoprotein amine dehydrogenase"/>
    <property type="match status" value="1"/>
</dbReference>
<organism evidence="1 2">
    <name type="scientific">Actinomadura craniellae</name>
    <dbReference type="NCBI Taxonomy" id="2231787"/>
    <lineage>
        <taxon>Bacteria</taxon>
        <taxon>Bacillati</taxon>
        <taxon>Actinomycetota</taxon>
        <taxon>Actinomycetes</taxon>
        <taxon>Streptosporangiales</taxon>
        <taxon>Thermomonosporaceae</taxon>
        <taxon>Actinomadura</taxon>
    </lineage>
</organism>
<evidence type="ECO:0000313" key="2">
    <source>
        <dbReference type="Proteomes" id="UP000251891"/>
    </source>
</evidence>
<gene>
    <name evidence="1" type="ORF">DPM19_15245</name>
</gene>
<dbReference type="InterPro" id="IPR011044">
    <property type="entry name" value="Quino_amine_DH_bsu"/>
</dbReference>
<protein>
    <submittedName>
        <fullName evidence="1">Uncharacterized protein</fullName>
    </submittedName>
</protein>
<keyword evidence="2" id="KW-1185">Reference proteome</keyword>
<dbReference type="AlphaFoldDB" id="A0A365H5E2"/>
<dbReference type="InterPro" id="IPR015943">
    <property type="entry name" value="WD40/YVTN_repeat-like_dom_sf"/>
</dbReference>
<dbReference type="SUPFAM" id="SSF50969">
    <property type="entry name" value="YVTN repeat-like/Quinoprotein amine dehydrogenase"/>
    <property type="match status" value="1"/>
</dbReference>